<comment type="caution">
    <text evidence="2">The sequence shown here is derived from an EMBL/GenBank/DDBJ whole genome shotgun (WGS) entry which is preliminary data.</text>
</comment>
<organism evidence="2 3">
    <name type="scientific">Ilex paraguariensis</name>
    <name type="common">yerba mate</name>
    <dbReference type="NCBI Taxonomy" id="185542"/>
    <lineage>
        <taxon>Eukaryota</taxon>
        <taxon>Viridiplantae</taxon>
        <taxon>Streptophyta</taxon>
        <taxon>Embryophyta</taxon>
        <taxon>Tracheophyta</taxon>
        <taxon>Spermatophyta</taxon>
        <taxon>Magnoliopsida</taxon>
        <taxon>eudicotyledons</taxon>
        <taxon>Gunneridae</taxon>
        <taxon>Pentapetalae</taxon>
        <taxon>asterids</taxon>
        <taxon>campanulids</taxon>
        <taxon>Aquifoliales</taxon>
        <taxon>Aquifoliaceae</taxon>
        <taxon>Ilex</taxon>
    </lineage>
</organism>
<protein>
    <submittedName>
        <fullName evidence="2">Uncharacterized protein</fullName>
    </submittedName>
</protein>
<sequence length="172" mass="19847">MDNNDDDDKEIILLYAQFVGVMAVMYGVYYLEQYDEKSQHNCYLTQREFVWDVTQRDEHCHNLLRMNVEAFQRFVYIIKGTGRLKDTDCSVEEQLTILNSFRDVAPPISKGMLSSNRFSLKSRISKAFNSPILDGIPPVSEFLDKFKNCKLLKSPTEDGISPDSALWDISKT</sequence>
<gene>
    <name evidence="2" type="ORF">ILEXP_LOCUS43953</name>
</gene>
<keyword evidence="1" id="KW-0812">Transmembrane</keyword>
<feature type="transmembrane region" description="Helical" evidence="1">
    <location>
        <begin position="12"/>
        <end position="31"/>
    </location>
</feature>
<reference evidence="2 3" key="1">
    <citation type="submission" date="2024-02" db="EMBL/GenBank/DDBJ databases">
        <authorList>
            <person name="Vignale AGUSTIN F."/>
            <person name="Sosa J E."/>
            <person name="Modenutti C."/>
        </authorList>
    </citation>
    <scope>NUCLEOTIDE SEQUENCE [LARGE SCALE GENOMIC DNA]</scope>
</reference>
<keyword evidence="3" id="KW-1185">Reference proteome</keyword>
<evidence type="ECO:0000313" key="2">
    <source>
        <dbReference type="EMBL" id="CAK9174222.1"/>
    </source>
</evidence>
<keyword evidence="1" id="KW-0472">Membrane</keyword>
<proteinExistence type="predicted"/>
<dbReference type="AlphaFoldDB" id="A0ABC8U3C2"/>
<evidence type="ECO:0000256" key="1">
    <source>
        <dbReference type="SAM" id="Phobius"/>
    </source>
</evidence>
<dbReference type="EMBL" id="CAUOFW020006304">
    <property type="protein sequence ID" value="CAK9174222.1"/>
    <property type="molecule type" value="Genomic_DNA"/>
</dbReference>
<evidence type="ECO:0000313" key="3">
    <source>
        <dbReference type="Proteomes" id="UP001642360"/>
    </source>
</evidence>
<keyword evidence="1" id="KW-1133">Transmembrane helix</keyword>
<name>A0ABC8U3C2_9AQUA</name>
<accession>A0ABC8U3C2</accession>
<dbReference type="Proteomes" id="UP001642360">
    <property type="component" value="Unassembled WGS sequence"/>
</dbReference>